<evidence type="ECO:0000313" key="3">
    <source>
        <dbReference type="Proteomes" id="UP000655410"/>
    </source>
</evidence>
<keyword evidence="1" id="KW-0472">Membrane</keyword>
<dbReference type="RefSeq" id="WP_188782901.1">
    <property type="nucleotide sequence ID" value="NZ_BMNI01000002.1"/>
</dbReference>
<dbReference type="EMBL" id="BMNI01000002">
    <property type="protein sequence ID" value="GGO86771.1"/>
    <property type="molecule type" value="Genomic_DNA"/>
</dbReference>
<keyword evidence="1" id="KW-0812">Transmembrane</keyword>
<evidence type="ECO:0000313" key="2">
    <source>
        <dbReference type="EMBL" id="GGO86771.1"/>
    </source>
</evidence>
<evidence type="ECO:0000256" key="1">
    <source>
        <dbReference type="SAM" id="Phobius"/>
    </source>
</evidence>
<reference evidence="3" key="1">
    <citation type="journal article" date="2019" name="Int. J. Syst. Evol. Microbiol.">
        <title>The Global Catalogue of Microorganisms (GCM) 10K type strain sequencing project: providing services to taxonomists for standard genome sequencing and annotation.</title>
        <authorList>
            <consortium name="The Broad Institute Genomics Platform"/>
            <consortium name="The Broad Institute Genome Sequencing Center for Infectious Disease"/>
            <person name="Wu L."/>
            <person name="Ma J."/>
        </authorList>
    </citation>
    <scope>NUCLEOTIDE SEQUENCE [LARGE SCALE GENOMIC DNA]</scope>
    <source>
        <strain evidence="3">CGMCC 4.7371</strain>
    </source>
</reference>
<proteinExistence type="predicted"/>
<gene>
    <name evidence="2" type="ORF">GCM10011584_09800</name>
</gene>
<dbReference type="Proteomes" id="UP000655410">
    <property type="component" value="Unassembled WGS sequence"/>
</dbReference>
<sequence length="69" mass="7714">MVSSRMRDVLTFVIWFALVMVISWALDTQQVHPAAHLWGVALTVLAAWGMYVLVRAVVMRILGAQSSSR</sequence>
<accession>A0ABQ2N8Y4</accession>
<keyword evidence="1" id="KW-1133">Transmembrane helix</keyword>
<name>A0ABQ2N8Y4_9ACTN</name>
<feature type="transmembrane region" description="Helical" evidence="1">
    <location>
        <begin position="35"/>
        <end position="58"/>
    </location>
</feature>
<comment type="caution">
    <text evidence="2">The sequence shown here is derived from an EMBL/GenBank/DDBJ whole genome shotgun (WGS) entry which is preliminary data.</text>
</comment>
<keyword evidence="3" id="KW-1185">Reference proteome</keyword>
<organism evidence="2 3">
    <name type="scientific">Nocardioides phosphati</name>
    <dbReference type="NCBI Taxonomy" id="1867775"/>
    <lineage>
        <taxon>Bacteria</taxon>
        <taxon>Bacillati</taxon>
        <taxon>Actinomycetota</taxon>
        <taxon>Actinomycetes</taxon>
        <taxon>Propionibacteriales</taxon>
        <taxon>Nocardioidaceae</taxon>
        <taxon>Nocardioides</taxon>
    </lineage>
</organism>
<protein>
    <submittedName>
        <fullName evidence="2">Uncharacterized protein</fullName>
    </submittedName>
</protein>